<dbReference type="Gene3D" id="3.40.50.80">
    <property type="entry name" value="Nucleotide-binding domain of ferredoxin-NADP reductase (FNR) module"/>
    <property type="match status" value="1"/>
</dbReference>
<evidence type="ECO:0000259" key="13">
    <source>
        <dbReference type="PROSITE" id="PS51384"/>
    </source>
</evidence>
<dbReference type="GO" id="GO:0000293">
    <property type="term" value="F:ferric-chelate reductase activity"/>
    <property type="evidence" value="ECO:0007669"/>
    <property type="project" value="UniProtKB-ARBA"/>
</dbReference>
<dbReference type="InterPro" id="IPR039261">
    <property type="entry name" value="FNR_nucleotide-bd"/>
</dbReference>
<keyword evidence="6 12" id="KW-1133">Transmembrane helix</keyword>
<gene>
    <name evidence="14" type="ORF">RIB2604_01805010</name>
</gene>
<feature type="transmembrane region" description="Helical" evidence="12">
    <location>
        <begin position="468"/>
        <end position="488"/>
    </location>
</feature>
<dbReference type="Pfam" id="PF08030">
    <property type="entry name" value="NAD_binding_6"/>
    <property type="match status" value="1"/>
</dbReference>
<feature type="domain" description="FAD-binding FR-type" evidence="13">
    <location>
        <begin position="670"/>
        <end position="783"/>
    </location>
</feature>
<evidence type="ECO:0000256" key="4">
    <source>
        <dbReference type="ARBA" id="ARBA00022692"/>
    </source>
</evidence>
<evidence type="ECO:0000313" key="15">
    <source>
        <dbReference type="Proteomes" id="UP000075230"/>
    </source>
</evidence>
<dbReference type="VEuPathDB" id="FungiDB:ASPFODRAFT_717405"/>
<dbReference type="GO" id="GO:0015677">
    <property type="term" value="P:copper ion import"/>
    <property type="evidence" value="ECO:0007669"/>
    <property type="project" value="TreeGrafter"/>
</dbReference>
<dbReference type="Pfam" id="PF01794">
    <property type="entry name" value="Ferric_reduct"/>
    <property type="match status" value="1"/>
</dbReference>
<dbReference type="GO" id="GO:0006826">
    <property type="term" value="P:iron ion transport"/>
    <property type="evidence" value="ECO:0007669"/>
    <property type="project" value="TreeGrafter"/>
</dbReference>
<evidence type="ECO:0000256" key="6">
    <source>
        <dbReference type="ARBA" id="ARBA00022989"/>
    </source>
</evidence>
<reference evidence="15" key="2">
    <citation type="submission" date="2016-02" db="EMBL/GenBank/DDBJ databases">
        <title>Genome sequencing of Aspergillus luchuensis NBRC 4314.</title>
        <authorList>
            <person name="Yamada O."/>
        </authorList>
    </citation>
    <scope>NUCLEOTIDE SEQUENCE [LARGE SCALE GENOMIC DNA]</scope>
    <source>
        <strain evidence="15">RIB 2604</strain>
    </source>
</reference>
<evidence type="ECO:0000256" key="9">
    <source>
        <dbReference type="ARBA" id="ARBA00023136"/>
    </source>
</evidence>
<dbReference type="SUPFAM" id="SSF52343">
    <property type="entry name" value="Ferredoxin reductase-like, C-terminal NADP-linked domain"/>
    <property type="match status" value="1"/>
</dbReference>
<dbReference type="InterPro" id="IPR051410">
    <property type="entry name" value="Ferric/Cupric_Reductase"/>
</dbReference>
<evidence type="ECO:0000313" key="14">
    <source>
        <dbReference type="EMBL" id="GAT24671.1"/>
    </source>
</evidence>
<feature type="transmembrane region" description="Helical" evidence="12">
    <location>
        <begin position="549"/>
        <end position="570"/>
    </location>
</feature>
<evidence type="ECO:0000256" key="10">
    <source>
        <dbReference type="ARBA" id="ARBA00023180"/>
    </source>
</evidence>
<sequence length="968" mass="107517">MSQSREMTDGPYVVALLPSTTFQLVAPCWRGQVQVAKNFFFGDISLGSPHGWWAPSSVATDTGSYERGRATLTRIRHTCTWLDRYFRLINLLPLGTSNHTGQWFVGAIYRTSRWGMIQRFPPSAAPEFCTRQKSGQTYIPGNGLPRLGQTDFELIHLNMRSQAAILLGLSWAVSPVLAGQGLTMSAPNLADYCFYSIYSSLGSYTFEGATSTSSDSGTTAHGSSSQSSSTNSSSSSSSSSGHGSSSSSSSHRRRALREKRGHHGASSTGGCTSTVGVMSLYASAKAWCTEEQLNSAIPSYWESLCEQSSVSLISLTEIEANATDAYIASLPVIDPETNSTTTTGTIESPVLLSHSYYKRAYKSYVTHDYALIKDKRYGWGLMGYWGGVLALGMIVKAWKFVRSSMRLSSSGDAEKNSAGPQSKAFAPVAAVAHFMRTYFVIPASFAPYLSNHQQLFLFHTIPKRLDTLIVFGFWAVAIILSCVNYQSFTGNISTPSLYQQNWQYSSDRTGVLSYACLPFLWLFAGRNNIFLWATDFNVQSFNIFHRHTAWVCTLLAIVHSIAYTVVFQVYDGRYHSALKQNYFYMGIVATVVMAVILFQSGTWLRQRFYETFLIIHVLLAILTIYALFRHTSFDGTVYNGYLWPMVAIWGFDRTVRYVRMLYCNLHVKFGKGFISTTSSTVTYSPESDLIRVEMYPASQTLKPGPGQHYYLYQPVTLRGWENHPFTLGCYENATSKEESSKLIFYIRPYDGWTRRLRDQCQKAGSEIRPKLLLEGPYGHQAPLHTFDTVLMIVGGTGIACAVPYILDHISRVEAGKTNTTRIQLIWTGRQKKIFDEVCCRDLSAALEHSDITTTLFCTDKSAAGNVIDSGSTTPTKEKEAVADAMALQDRSSGSIRSVEDLNVELRYGRPAIRTSVMTAVREAEASSARLAVITCGPAVMADDCRSSVYEAMKGGFQDIEYFEEAFGW</sequence>
<evidence type="ECO:0000256" key="3">
    <source>
        <dbReference type="ARBA" id="ARBA00022448"/>
    </source>
</evidence>
<feature type="transmembrane region" description="Helical" evidence="12">
    <location>
        <begin position="511"/>
        <end position="529"/>
    </location>
</feature>
<dbReference type="GO" id="GO:0005886">
    <property type="term" value="C:plasma membrane"/>
    <property type="evidence" value="ECO:0007669"/>
    <property type="project" value="TreeGrafter"/>
</dbReference>
<comment type="subcellular location">
    <subcellularLocation>
        <location evidence="1">Membrane</location>
        <topology evidence="1">Multi-pass membrane protein</topology>
    </subcellularLocation>
</comment>
<keyword evidence="9 12" id="KW-0472">Membrane</keyword>
<keyword evidence="8" id="KW-0406">Ion transport</keyword>
<dbReference type="EMBL" id="BCWF01000018">
    <property type="protein sequence ID" value="GAT24671.1"/>
    <property type="molecule type" value="Genomic_DNA"/>
</dbReference>
<dbReference type="PROSITE" id="PS51384">
    <property type="entry name" value="FAD_FR"/>
    <property type="match status" value="1"/>
</dbReference>
<feature type="compositionally biased region" description="Basic residues" evidence="11">
    <location>
        <begin position="250"/>
        <end position="263"/>
    </location>
</feature>
<evidence type="ECO:0000256" key="8">
    <source>
        <dbReference type="ARBA" id="ARBA00023065"/>
    </source>
</evidence>
<evidence type="ECO:0000256" key="2">
    <source>
        <dbReference type="ARBA" id="ARBA00006278"/>
    </source>
</evidence>
<dbReference type="Pfam" id="PF08022">
    <property type="entry name" value="FAD_binding_8"/>
    <property type="match status" value="1"/>
</dbReference>
<dbReference type="PANTHER" id="PTHR32361">
    <property type="entry name" value="FERRIC/CUPRIC REDUCTASE TRANSMEMBRANE COMPONENT"/>
    <property type="match status" value="1"/>
</dbReference>
<feature type="compositionally biased region" description="Low complexity" evidence="11">
    <location>
        <begin position="212"/>
        <end position="249"/>
    </location>
</feature>
<dbReference type="GO" id="GO:0006879">
    <property type="term" value="P:intracellular iron ion homeostasis"/>
    <property type="evidence" value="ECO:0007669"/>
    <property type="project" value="TreeGrafter"/>
</dbReference>
<dbReference type="SFLD" id="SFLDG01168">
    <property type="entry name" value="Ferric_reductase_subgroup_(FRE"/>
    <property type="match status" value="1"/>
</dbReference>
<evidence type="ECO:0000256" key="7">
    <source>
        <dbReference type="ARBA" id="ARBA00023002"/>
    </source>
</evidence>
<feature type="transmembrane region" description="Helical" evidence="12">
    <location>
        <begin position="377"/>
        <end position="398"/>
    </location>
</feature>
<feature type="transmembrane region" description="Helical" evidence="12">
    <location>
        <begin position="611"/>
        <end position="628"/>
    </location>
</feature>
<accession>A0A146FHF2</accession>
<keyword evidence="3" id="KW-0813">Transport</keyword>
<protein>
    <submittedName>
        <fullName evidence="14">Ferric reductase transmembrane component 4</fullName>
    </submittedName>
</protein>
<dbReference type="SFLD" id="SFLDS00052">
    <property type="entry name" value="Ferric_Reductase_Domain"/>
    <property type="match status" value="1"/>
</dbReference>
<keyword evidence="7" id="KW-0560">Oxidoreductase</keyword>
<dbReference type="InterPro" id="IPR013130">
    <property type="entry name" value="Fe3_Rdtase_TM_dom"/>
</dbReference>
<dbReference type="InterPro" id="IPR013121">
    <property type="entry name" value="Fe_red_NAD-bd_6"/>
</dbReference>
<reference evidence="14 15" key="1">
    <citation type="journal article" date="2016" name="DNA Res.">
        <title>Genome sequence of Aspergillus luchuensis NBRC 4314.</title>
        <authorList>
            <person name="Yamada O."/>
            <person name="Machida M."/>
            <person name="Hosoyama A."/>
            <person name="Goto M."/>
            <person name="Takahashi T."/>
            <person name="Futagami T."/>
            <person name="Yamagata Y."/>
            <person name="Takeuchi M."/>
            <person name="Kobayashi T."/>
            <person name="Koike H."/>
            <person name="Abe K."/>
            <person name="Asai K."/>
            <person name="Arita M."/>
            <person name="Fujita N."/>
            <person name="Fukuda K."/>
            <person name="Higa K."/>
            <person name="Horikawa H."/>
            <person name="Ishikawa T."/>
            <person name="Jinno K."/>
            <person name="Kato Y."/>
            <person name="Kirimura K."/>
            <person name="Mizutani O."/>
            <person name="Nakasone K."/>
            <person name="Sano M."/>
            <person name="Shiraishi Y."/>
            <person name="Tsukahara M."/>
            <person name="Gomi K."/>
        </authorList>
    </citation>
    <scope>NUCLEOTIDE SEQUENCE [LARGE SCALE GENOMIC DNA]</scope>
    <source>
        <strain evidence="14 15">RIB 2604</strain>
    </source>
</reference>
<dbReference type="InterPro" id="IPR013112">
    <property type="entry name" value="FAD-bd_8"/>
</dbReference>
<feature type="transmembrane region" description="Helical" evidence="12">
    <location>
        <begin position="582"/>
        <end position="604"/>
    </location>
</feature>
<dbReference type="AlphaFoldDB" id="A0A146FHF2"/>
<organism evidence="14 15">
    <name type="scientific">Aspergillus kawachii</name>
    <name type="common">White koji mold</name>
    <name type="synonym">Aspergillus awamori var. kawachi</name>
    <dbReference type="NCBI Taxonomy" id="1069201"/>
    <lineage>
        <taxon>Eukaryota</taxon>
        <taxon>Fungi</taxon>
        <taxon>Dikarya</taxon>
        <taxon>Ascomycota</taxon>
        <taxon>Pezizomycotina</taxon>
        <taxon>Eurotiomycetes</taxon>
        <taxon>Eurotiomycetidae</taxon>
        <taxon>Eurotiales</taxon>
        <taxon>Aspergillaceae</taxon>
        <taxon>Aspergillus</taxon>
        <taxon>Aspergillus subgen. Circumdati</taxon>
    </lineage>
</organism>
<evidence type="ECO:0000256" key="11">
    <source>
        <dbReference type="SAM" id="MobiDB-lite"/>
    </source>
</evidence>
<dbReference type="PANTHER" id="PTHR32361:SF9">
    <property type="entry name" value="FERRIC REDUCTASE TRANSMEMBRANE COMPONENT 3-RELATED"/>
    <property type="match status" value="1"/>
</dbReference>
<dbReference type="Proteomes" id="UP000075230">
    <property type="component" value="Unassembled WGS sequence"/>
</dbReference>
<dbReference type="InterPro" id="IPR017927">
    <property type="entry name" value="FAD-bd_FR_type"/>
</dbReference>
<keyword evidence="5" id="KW-0249">Electron transport</keyword>
<evidence type="ECO:0000256" key="12">
    <source>
        <dbReference type="SAM" id="Phobius"/>
    </source>
</evidence>
<proteinExistence type="inferred from homology"/>
<keyword evidence="10" id="KW-0325">Glycoprotein</keyword>
<name>A0A146FHF2_ASPKA</name>
<evidence type="ECO:0000256" key="5">
    <source>
        <dbReference type="ARBA" id="ARBA00022982"/>
    </source>
</evidence>
<comment type="similarity">
    <text evidence="2">Belongs to the ferric reductase (FRE) family.</text>
</comment>
<evidence type="ECO:0000256" key="1">
    <source>
        <dbReference type="ARBA" id="ARBA00004141"/>
    </source>
</evidence>
<keyword evidence="4 12" id="KW-0812">Transmembrane</keyword>
<comment type="caution">
    <text evidence="14">The sequence shown here is derived from an EMBL/GenBank/DDBJ whole genome shotgun (WGS) entry which is preliminary data.</text>
</comment>
<feature type="region of interest" description="Disordered" evidence="11">
    <location>
        <begin position="212"/>
        <end position="269"/>
    </location>
</feature>
<dbReference type="CDD" id="cd06186">
    <property type="entry name" value="NOX_Duox_like_FAD_NADP"/>
    <property type="match status" value="1"/>
</dbReference>